<keyword evidence="3 6" id="KW-1133">Transmembrane helix</keyword>
<feature type="transmembrane region" description="Helical" evidence="6">
    <location>
        <begin position="12"/>
        <end position="30"/>
    </location>
</feature>
<keyword evidence="6" id="KW-0793">Thylakoid</keyword>
<keyword evidence="5 6" id="KW-0604">Photosystem II</keyword>
<protein>
    <recommendedName>
        <fullName evidence="6">Photosystem II reaction center protein X</fullName>
    </recommendedName>
</protein>
<organism evidence="7">
    <name type="scientific">Synura sphagnicola</name>
    <dbReference type="NCBI Taxonomy" id="52556"/>
    <lineage>
        <taxon>Eukaryota</taxon>
        <taxon>Sar</taxon>
        <taxon>Stramenopiles</taxon>
        <taxon>Ochrophyta</taxon>
        <taxon>Synurophyceae</taxon>
        <taxon>Synurales</taxon>
        <taxon>Mallomonadaceae</taxon>
        <taxon>Synura</taxon>
    </lineage>
</organism>
<keyword evidence="1 6" id="KW-0602">Photosynthesis</keyword>
<dbReference type="Pfam" id="PF06596">
    <property type="entry name" value="PsbX"/>
    <property type="match status" value="1"/>
</dbReference>
<dbReference type="GO" id="GO:0042651">
    <property type="term" value="C:thylakoid membrane"/>
    <property type="evidence" value="ECO:0007669"/>
    <property type="project" value="UniProtKB-UniRule"/>
</dbReference>
<evidence type="ECO:0000313" key="7">
    <source>
        <dbReference type="EMBL" id="AYO28248.1"/>
    </source>
</evidence>
<name>A0A3G2QYP4_9STRA</name>
<accession>A0A3G2QYP4</accession>
<dbReference type="GO" id="GO:0015979">
    <property type="term" value="P:photosynthesis"/>
    <property type="evidence" value="ECO:0007669"/>
    <property type="project" value="UniProtKB-UniRule"/>
</dbReference>
<dbReference type="Gene3D" id="1.20.5.510">
    <property type="entry name" value="Single helix bin"/>
    <property type="match status" value="1"/>
</dbReference>
<geneLocation type="plastid" evidence="7"/>
<comment type="subcellular location">
    <subcellularLocation>
        <location evidence="6">Cellular thylakoid membrane</location>
        <topology evidence="6">Single-pass membrane protein</topology>
    </subcellularLocation>
</comment>
<evidence type="ECO:0000256" key="3">
    <source>
        <dbReference type="ARBA" id="ARBA00022989"/>
    </source>
</evidence>
<proteinExistence type="inferred from homology"/>
<keyword evidence="2 6" id="KW-0812">Transmembrane</keyword>
<dbReference type="InterPro" id="IPR023431">
    <property type="entry name" value="PSII_PsbX_type_1_subfam"/>
</dbReference>
<gene>
    <name evidence="6 7" type="primary">psbX</name>
</gene>
<keyword evidence="7" id="KW-0934">Plastid</keyword>
<dbReference type="GO" id="GO:0009523">
    <property type="term" value="C:photosystem II"/>
    <property type="evidence" value="ECO:0007669"/>
    <property type="project" value="UniProtKB-KW"/>
</dbReference>
<evidence type="ECO:0000256" key="6">
    <source>
        <dbReference type="HAMAP-Rule" id="MF_01386"/>
    </source>
</evidence>
<dbReference type="InterPro" id="IPR009518">
    <property type="entry name" value="PSII_PsbX"/>
</dbReference>
<sequence>MTPSLSNFLGSLFLGSIIVILPITAALILVSRLDPVSREEV</sequence>
<dbReference type="AlphaFoldDB" id="A0A3G2QYP4"/>
<keyword evidence="4 6" id="KW-0472">Membrane</keyword>
<evidence type="ECO:0000256" key="5">
    <source>
        <dbReference type="ARBA" id="ARBA00023276"/>
    </source>
</evidence>
<dbReference type="EMBL" id="MH795129">
    <property type="protein sequence ID" value="AYO28248.1"/>
    <property type="molecule type" value="Genomic_DNA"/>
</dbReference>
<evidence type="ECO:0000256" key="4">
    <source>
        <dbReference type="ARBA" id="ARBA00023136"/>
    </source>
</evidence>
<comment type="subunit">
    <text evidence="6">PSII is composed of 1 copy each of membrane proteins PsbA, PsbB, PsbC, PsbD, PsbE, PsbF, PsbH, PsbI, PsbJ, PsbK, PsbL, PsbM, PsbT, PsbX, PsbY, PsbZ, Psb30/Ycf12, at least 3 peripheral proteins of the oxygen-evolving complex and a large number of cofactors. It forms dimeric complexes.</text>
</comment>
<comment type="function">
    <text evidence="6">Involved in the binding and/or turnover of quinones at the Q(B) site of photosystem II (PSII). PSII is a light-driven water plastoquinone oxidoreductase, using light energy to abstract electrons from H(2)O, generating a proton gradient subsequently used for ATP formation.</text>
</comment>
<comment type="similarity">
    <text evidence="6">Belongs to the PsbX family. Type 1 subfamily.</text>
</comment>
<evidence type="ECO:0000256" key="1">
    <source>
        <dbReference type="ARBA" id="ARBA00022531"/>
    </source>
</evidence>
<dbReference type="HAMAP" id="MF_01386">
    <property type="entry name" value="PSII_PsbX_1"/>
    <property type="match status" value="1"/>
</dbReference>
<reference evidence="7" key="1">
    <citation type="submission" date="2018-08" db="EMBL/GenBank/DDBJ databases">
        <title>Comparative Plastid Genomics of Synurophyceae: Evolutionary Evidence of Lateral Gene Transfer and Inverted Repeat Dynamics.</title>
        <authorList>
            <person name="Kim J.I."/>
            <person name="Shin H."/>
            <person name="Skaloud P."/>
            <person name="Jung J."/>
            <person name="Yoon H.S."/>
            <person name="Archibald J.M."/>
            <person name="Shin W."/>
        </authorList>
    </citation>
    <scope>NUCLEOTIDE SEQUENCE</scope>
    <source>
        <strain evidence="7">FBCC200022</strain>
    </source>
</reference>
<evidence type="ECO:0000256" key="2">
    <source>
        <dbReference type="ARBA" id="ARBA00022692"/>
    </source>
</evidence>